<dbReference type="InterPro" id="IPR020843">
    <property type="entry name" value="ER"/>
</dbReference>
<dbReference type="Pfam" id="PF08240">
    <property type="entry name" value="ADH_N"/>
    <property type="match status" value="1"/>
</dbReference>
<dbReference type="AlphaFoldDB" id="A0A364KLW7"/>
<proteinExistence type="predicted"/>
<evidence type="ECO:0000259" key="2">
    <source>
        <dbReference type="SMART" id="SM00829"/>
    </source>
</evidence>
<dbReference type="InterPro" id="IPR013154">
    <property type="entry name" value="ADH-like_N"/>
</dbReference>
<comment type="caution">
    <text evidence="3">The sequence shown here is derived from an EMBL/GenBank/DDBJ whole genome shotgun (WGS) entry which is preliminary data.</text>
</comment>
<dbReference type="SUPFAM" id="SSF51735">
    <property type="entry name" value="NAD(P)-binding Rossmann-fold domains"/>
    <property type="match status" value="1"/>
</dbReference>
<dbReference type="STRING" id="1196081.A0A364KLW7"/>
<dbReference type="RefSeq" id="XP_040729065.1">
    <property type="nucleotide sequence ID" value="XM_040878094.1"/>
</dbReference>
<dbReference type="GeneID" id="63789777"/>
<dbReference type="InterPro" id="IPR051603">
    <property type="entry name" value="Zinc-ADH_QOR/CCCR"/>
</dbReference>
<dbReference type="Gene3D" id="3.90.180.10">
    <property type="entry name" value="Medium-chain alcohol dehydrogenases, catalytic domain"/>
    <property type="match status" value="1"/>
</dbReference>
<dbReference type="PANTHER" id="PTHR44154:SF1">
    <property type="entry name" value="QUINONE OXIDOREDUCTASE"/>
    <property type="match status" value="1"/>
</dbReference>
<dbReference type="InterPro" id="IPR036291">
    <property type="entry name" value="NAD(P)-bd_dom_sf"/>
</dbReference>
<reference evidence="3 4" key="1">
    <citation type="journal article" date="2017" name="Biotechnol. Biofuels">
        <title>Differential beta-glucosidase expression as a function of carbon source availability in Talaromyces amestolkiae: a genomic and proteomic approach.</title>
        <authorList>
            <person name="de Eugenio L.I."/>
            <person name="Mendez-Liter J.A."/>
            <person name="Nieto-Dominguez M."/>
            <person name="Alonso L."/>
            <person name="Gil-Munoz J."/>
            <person name="Barriuso J."/>
            <person name="Prieto A."/>
            <person name="Martinez M.J."/>
        </authorList>
    </citation>
    <scope>NUCLEOTIDE SEQUENCE [LARGE SCALE GENOMIC DNA]</scope>
    <source>
        <strain evidence="3 4">CIB</strain>
    </source>
</reference>
<dbReference type="SUPFAM" id="SSF50129">
    <property type="entry name" value="GroES-like"/>
    <property type="match status" value="1"/>
</dbReference>
<dbReference type="Pfam" id="PF13602">
    <property type="entry name" value="ADH_zinc_N_2"/>
    <property type="match status" value="1"/>
</dbReference>
<dbReference type="EMBL" id="MIKG01000001">
    <property type="protein sequence ID" value="RAO64548.1"/>
    <property type="molecule type" value="Genomic_DNA"/>
</dbReference>
<protein>
    <recommendedName>
        <fullName evidence="2">Enoyl reductase (ER) domain-containing protein</fullName>
    </recommendedName>
</protein>
<name>A0A364KLW7_TALAM</name>
<dbReference type="GO" id="GO:0016491">
    <property type="term" value="F:oxidoreductase activity"/>
    <property type="evidence" value="ECO:0007669"/>
    <property type="project" value="InterPro"/>
</dbReference>
<keyword evidence="1" id="KW-0521">NADP</keyword>
<organism evidence="3 4">
    <name type="scientific">Talaromyces amestolkiae</name>
    <dbReference type="NCBI Taxonomy" id="1196081"/>
    <lineage>
        <taxon>Eukaryota</taxon>
        <taxon>Fungi</taxon>
        <taxon>Dikarya</taxon>
        <taxon>Ascomycota</taxon>
        <taxon>Pezizomycotina</taxon>
        <taxon>Eurotiomycetes</taxon>
        <taxon>Eurotiomycetidae</taxon>
        <taxon>Eurotiales</taxon>
        <taxon>Trichocomaceae</taxon>
        <taxon>Talaromyces</taxon>
        <taxon>Talaromyces sect. Talaromyces</taxon>
    </lineage>
</organism>
<dbReference type="Proteomes" id="UP000249363">
    <property type="component" value="Unassembled WGS sequence"/>
</dbReference>
<gene>
    <name evidence="3" type="ORF">BHQ10_000560</name>
</gene>
<dbReference type="OrthoDB" id="203908at2759"/>
<dbReference type="CDD" id="cd08243">
    <property type="entry name" value="quinone_oxidoreductase_like_1"/>
    <property type="match status" value="1"/>
</dbReference>
<evidence type="ECO:0000313" key="4">
    <source>
        <dbReference type="Proteomes" id="UP000249363"/>
    </source>
</evidence>
<keyword evidence="4" id="KW-1185">Reference proteome</keyword>
<dbReference type="SMART" id="SM00829">
    <property type="entry name" value="PKS_ER"/>
    <property type="match status" value="1"/>
</dbReference>
<accession>A0A364KLW7</accession>
<sequence>MKAVVVHEPGGPEALKFETREIPQPKVNQVLIRVKAFGLNRSEKWTRQGLSPNVQFPRILGIEATGVVEEAPNGEFEKGQIVMTAMGGMGLFFDGGYAEYTVVPSNQVQAITNPTKLGWEILGALPEMLQVSYGCVHRSLEVKHGDRVLIRGGTTSIGLTAITLAKSLGAHVTATSRRADRESMLREHGADEFLLEDGELATQLAAKEFDQKFNKILEMIGAATLKDSLKCITQGGTLCVAGRVGNEWIVKDLNILSDIPWGSKLTVYGGMTPEFMSTPLNELIQQVENGSLKVKIGKTFHIDQIVEAHRCMEDSAAEGKIVILTE</sequence>
<dbReference type="PANTHER" id="PTHR44154">
    <property type="entry name" value="QUINONE OXIDOREDUCTASE"/>
    <property type="match status" value="1"/>
</dbReference>
<feature type="domain" description="Enoyl reductase (ER)" evidence="2">
    <location>
        <begin position="10"/>
        <end position="323"/>
    </location>
</feature>
<evidence type="ECO:0000313" key="3">
    <source>
        <dbReference type="EMBL" id="RAO64548.1"/>
    </source>
</evidence>
<dbReference type="Gene3D" id="3.40.50.720">
    <property type="entry name" value="NAD(P)-binding Rossmann-like Domain"/>
    <property type="match status" value="1"/>
</dbReference>
<evidence type="ECO:0000256" key="1">
    <source>
        <dbReference type="ARBA" id="ARBA00022857"/>
    </source>
</evidence>
<dbReference type="InterPro" id="IPR011032">
    <property type="entry name" value="GroES-like_sf"/>
</dbReference>